<comment type="function">
    <text evidence="8 9">Required for the first step of histidine biosynthesis. May allow the feedback regulation of ATP phosphoribosyltransferase activity by histidine.</text>
</comment>
<feature type="binding site" evidence="10">
    <location>
        <position position="145"/>
    </location>
    <ligand>
        <name>L-histidine</name>
        <dbReference type="ChEBI" id="CHEBI:57595"/>
    </ligand>
</feature>
<evidence type="ECO:0000256" key="8">
    <source>
        <dbReference type="ARBA" id="ARBA00025246"/>
    </source>
</evidence>
<dbReference type="InterPro" id="IPR045864">
    <property type="entry name" value="aa-tRNA-synth_II/BPL/LPL"/>
</dbReference>
<gene>
    <name evidence="9" type="primary">hisZ</name>
    <name evidence="12" type="ORF">SAMN04489757_12526</name>
</gene>
<dbReference type="UniPathway" id="UPA00031">
    <property type="reaction ID" value="UER00006"/>
</dbReference>
<evidence type="ECO:0000313" key="12">
    <source>
        <dbReference type="EMBL" id="SFO42680.1"/>
    </source>
</evidence>
<organism evidence="12 13">
    <name type="scientific">Anaerocolumna aminovalerica</name>
    <dbReference type="NCBI Taxonomy" id="1527"/>
    <lineage>
        <taxon>Bacteria</taxon>
        <taxon>Bacillati</taxon>
        <taxon>Bacillota</taxon>
        <taxon>Clostridia</taxon>
        <taxon>Lachnospirales</taxon>
        <taxon>Lachnospiraceae</taxon>
        <taxon>Anaerocolumna</taxon>
    </lineage>
</organism>
<keyword evidence="6 9" id="KW-0028">Amino-acid biosynthesis</keyword>
<evidence type="ECO:0000256" key="5">
    <source>
        <dbReference type="ARBA" id="ARBA00022490"/>
    </source>
</evidence>
<dbReference type="Proteomes" id="UP000198806">
    <property type="component" value="Unassembled WGS sequence"/>
</dbReference>
<keyword evidence="7 9" id="KW-0368">Histidine biosynthesis</keyword>
<evidence type="ECO:0000256" key="2">
    <source>
        <dbReference type="ARBA" id="ARBA00004667"/>
    </source>
</evidence>
<dbReference type="CDD" id="cd00773">
    <property type="entry name" value="HisRS-like_core"/>
    <property type="match status" value="1"/>
</dbReference>
<dbReference type="SUPFAM" id="SSF55681">
    <property type="entry name" value="Class II aaRS and biotin synthetases"/>
    <property type="match status" value="1"/>
</dbReference>
<keyword evidence="12" id="KW-0808">Transferase</keyword>
<dbReference type="GO" id="GO:0006427">
    <property type="term" value="P:histidyl-tRNA aminoacylation"/>
    <property type="evidence" value="ECO:0007669"/>
    <property type="project" value="TreeGrafter"/>
</dbReference>
<feature type="domain" description="Aminoacyl-transfer RNA synthetases class-II family profile" evidence="11">
    <location>
        <begin position="42"/>
        <end position="340"/>
    </location>
</feature>
<name>A0A1I5H3I8_9FIRM</name>
<dbReference type="GO" id="GO:0005737">
    <property type="term" value="C:cytoplasm"/>
    <property type="evidence" value="ECO:0007669"/>
    <property type="project" value="UniProtKB-SubCell"/>
</dbReference>
<evidence type="ECO:0000256" key="10">
    <source>
        <dbReference type="PIRSR" id="PIRSR001549-1"/>
    </source>
</evidence>
<accession>A0A1I5H3I8</accession>
<evidence type="ECO:0000259" key="11">
    <source>
        <dbReference type="PROSITE" id="PS50862"/>
    </source>
</evidence>
<evidence type="ECO:0000256" key="1">
    <source>
        <dbReference type="ARBA" id="ARBA00004496"/>
    </source>
</evidence>
<keyword evidence="13" id="KW-1185">Reference proteome</keyword>
<dbReference type="AlphaFoldDB" id="A0A1I5H3I8"/>
<dbReference type="HAMAP" id="MF_00125">
    <property type="entry name" value="HisZ"/>
    <property type="match status" value="1"/>
</dbReference>
<reference evidence="12 13" key="1">
    <citation type="submission" date="2016-10" db="EMBL/GenBank/DDBJ databases">
        <authorList>
            <person name="de Groot N.N."/>
        </authorList>
    </citation>
    <scope>NUCLEOTIDE SEQUENCE [LARGE SCALE GENOMIC DNA]</scope>
    <source>
        <strain evidence="12 13">DSM 1283</strain>
    </source>
</reference>
<dbReference type="STRING" id="1527.SAMN04489757_12526"/>
<dbReference type="InterPro" id="IPR041715">
    <property type="entry name" value="HisRS-like_core"/>
</dbReference>
<feature type="binding site" evidence="10">
    <location>
        <position position="141"/>
    </location>
    <ligand>
        <name>L-histidine</name>
        <dbReference type="ChEBI" id="CHEBI:57595"/>
    </ligand>
</feature>
<dbReference type="GO" id="GO:0016757">
    <property type="term" value="F:glycosyltransferase activity"/>
    <property type="evidence" value="ECO:0007669"/>
    <property type="project" value="UniProtKB-KW"/>
</dbReference>
<evidence type="ECO:0000256" key="6">
    <source>
        <dbReference type="ARBA" id="ARBA00022605"/>
    </source>
</evidence>
<dbReference type="InterPro" id="IPR004517">
    <property type="entry name" value="HisZ"/>
</dbReference>
<comment type="miscellaneous">
    <text evidence="9">This function is generally fulfilled by the C-terminal part of HisG, which is missing in some bacteria such as this one.</text>
</comment>
<evidence type="ECO:0000256" key="9">
    <source>
        <dbReference type="HAMAP-Rule" id="MF_00125"/>
    </source>
</evidence>
<dbReference type="NCBIfam" id="TIGR00443">
    <property type="entry name" value="hisZ_biosyn_reg"/>
    <property type="match status" value="1"/>
</dbReference>
<proteinExistence type="inferred from homology"/>
<evidence type="ECO:0000313" key="13">
    <source>
        <dbReference type="Proteomes" id="UP000198806"/>
    </source>
</evidence>
<dbReference type="PANTHER" id="PTHR43707:SF6">
    <property type="entry name" value="ATP PHOSPHORIBOSYLTRANSFERASE REGULATORY SUBUNIT"/>
    <property type="match status" value="1"/>
</dbReference>
<evidence type="ECO:0000256" key="7">
    <source>
        <dbReference type="ARBA" id="ARBA00023102"/>
    </source>
</evidence>
<comment type="pathway">
    <text evidence="2 9">Amino-acid biosynthesis; L-histidine biosynthesis; L-histidine from 5-phospho-alpha-D-ribose 1-diphosphate: step 1/9.</text>
</comment>
<evidence type="ECO:0000256" key="4">
    <source>
        <dbReference type="ARBA" id="ARBA00020397"/>
    </source>
</evidence>
<dbReference type="PANTHER" id="PTHR43707">
    <property type="entry name" value="HISTIDYL-TRNA SYNTHETASE"/>
    <property type="match status" value="1"/>
</dbReference>
<comment type="subunit">
    <text evidence="9">Heteromultimer composed of HisG and HisZ subunits.</text>
</comment>
<keyword evidence="12" id="KW-0328">Glycosyltransferase</keyword>
<dbReference type="InterPro" id="IPR004516">
    <property type="entry name" value="HisRS/HisZ"/>
</dbReference>
<dbReference type="InterPro" id="IPR006195">
    <property type="entry name" value="aa-tRNA-synth_II"/>
</dbReference>
<protein>
    <recommendedName>
        <fullName evidence="4 9">ATP phosphoribosyltransferase regulatory subunit</fullName>
    </recommendedName>
</protein>
<feature type="binding site" evidence="10">
    <location>
        <begin position="97"/>
        <end position="99"/>
    </location>
    <ligand>
        <name>L-histidine</name>
        <dbReference type="ChEBI" id="CHEBI:57595"/>
    </ligand>
</feature>
<feature type="binding site" evidence="10">
    <location>
        <begin position="290"/>
        <end position="291"/>
    </location>
    <ligand>
        <name>L-histidine</name>
        <dbReference type="ChEBI" id="CHEBI:57595"/>
    </ligand>
</feature>
<dbReference type="PIRSF" id="PIRSF001549">
    <property type="entry name" value="His-tRNA_synth"/>
    <property type="match status" value="1"/>
</dbReference>
<comment type="subcellular location">
    <subcellularLocation>
        <location evidence="1 9">Cytoplasm</location>
    </subcellularLocation>
</comment>
<dbReference type="PROSITE" id="PS50862">
    <property type="entry name" value="AA_TRNA_LIGASE_II"/>
    <property type="match status" value="1"/>
</dbReference>
<evidence type="ECO:0000256" key="3">
    <source>
        <dbReference type="ARBA" id="ARBA00005539"/>
    </source>
</evidence>
<dbReference type="GO" id="GO:0000105">
    <property type="term" value="P:L-histidine biosynthetic process"/>
    <property type="evidence" value="ECO:0007669"/>
    <property type="project" value="UniProtKB-UniRule"/>
</dbReference>
<sequence length="435" mass="49805">MLPAKSPDFERSMVINMINKLLHTPEGVRDIYNGECENKLHLQNQLHQVMKLHGFKDIQTPTFEFFDIFNKERGTVADKDMYKFFDKEGNTLVLRPDITPSIARCAAKYYKNEELPIRLCYMGSTFINNSSYQGKLKEFTQLGAELINDSSIDADAQMLALTIECLLQAGLKEFQVEIGDADFFRGLVEEAGFDEEEENQFRILIENKNLFGVEEIISNKEISSDLKTIFLNLPELFGSLDKFTYVKSLTQNERALQAIKRLEDLYSILAIYKLEKYVSFDLGMLSKYNYYTGIIFRAYTYGTGEPIAAGGRYDNLVGQFGKQAPAIGLAFYVDQLMLALSRQKKGLEKSIENTLILYKTIVREHAIVLASHFRNEGMNIELLRERTDYTLEDYIAYAKRNGIGGILYFETGSIIKVINSYSGEIQEAKFEDFLK</sequence>
<comment type="similarity">
    <text evidence="3 9">Belongs to the class-II aminoacyl-tRNA synthetase family. HisZ subfamily.</text>
</comment>
<dbReference type="Pfam" id="PF13393">
    <property type="entry name" value="tRNA-synt_His"/>
    <property type="match status" value="1"/>
</dbReference>
<dbReference type="Gene3D" id="3.30.930.10">
    <property type="entry name" value="Bira Bifunctional Protein, Domain 2"/>
    <property type="match status" value="1"/>
</dbReference>
<dbReference type="EMBL" id="FOWD01000025">
    <property type="protein sequence ID" value="SFO42680.1"/>
    <property type="molecule type" value="Genomic_DNA"/>
</dbReference>
<keyword evidence="5 9" id="KW-0963">Cytoplasm</keyword>
<dbReference type="GO" id="GO:0004821">
    <property type="term" value="F:histidine-tRNA ligase activity"/>
    <property type="evidence" value="ECO:0007669"/>
    <property type="project" value="TreeGrafter"/>
</dbReference>
<dbReference type="GO" id="GO:0140096">
    <property type="term" value="F:catalytic activity, acting on a protein"/>
    <property type="evidence" value="ECO:0007669"/>
    <property type="project" value="UniProtKB-ARBA"/>
</dbReference>